<evidence type="ECO:0000256" key="3">
    <source>
        <dbReference type="ARBA" id="ARBA00008295"/>
    </source>
</evidence>
<evidence type="ECO:0000256" key="8">
    <source>
        <dbReference type="ARBA" id="ARBA00022989"/>
    </source>
</evidence>
<feature type="transmembrane region" description="Helical" evidence="10">
    <location>
        <begin position="12"/>
        <end position="31"/>
    </location>
</feature>
<dbReference type="FunCoup" id="A0A672HYQ8">
    <property type="interactions" value="901"/>
</dbReference>
<evidence type="ECO:0000256" key="2">
    <source>
        <dbReference type="ARBA" id="ARBA00004651"/>
    </source>
</evidence>
<keyword evidence="9 10" id="KW-0472">Membrane</keyword>
<feature type="transmembrane region" description="Helical" evidence="10">
    <location>
        <begin position="86"/>
        <end position="109"/>
    </location>
</feature>
<keyword evidence="7" id="KW-0965">Cell junction</keyword>
<dbReference type="GO" id="GO:0005886">
    <property type="term" value="C:plasma membrane"/>
    <property type="evidence" value="ECO:0007669"/>
    <property type="project" value="UniProtKB-SubCell"/>
</dbReference>
<dbReference type="Ensembl" id="ENSSFAT00005035410.1">
    <property type="protein sequence ID" value="ENSSFAP00005034117.1"/>
    <property type="gene ID" value="ENSSFAG00005017344.1"/>
</dbReference>
<dbReference type="OMA" id="MMLAAIF"/>
<keyword evidence="5" id="KW-1003">Cell membrane</keyword>
<feature type="transmembrane region" description="Helical" evidence="10">
    <location>
        <begin position="173"/>
        <end position="198"/>
    </location>
</feature>
<dbReference type="Pfam" id="PF13903">
    <property type="entry name" value="Claudin_2"/>
    <property type="match status" value="1"/>
</dbReference>
<feature type="transmembrane region" description="Helical" evidence="10">
    <location>
        <begin position="121"/>
        <end position="146"/>
    </location>
</feature>
<organism evidence="11 12">
    <name type="scientific">Salarias fasciatus</name>
    <name type="common">Jewelled blenny</name>
    <name type="synonym">Blennius fasciatus</name>
    <dbReference type="NCBI Taxonomy" id="181472"/>
    <lineage>
        <taxon>Eukaryota</taxon>
        <taxon>Metazoa</taxon>
        <taxon>Chordata</taxon>
        <taxon>Craniata</taxon>
        <taxon>Vertebrata</taxon>
        <taxon>Euteleostomi</taxon>
        <taxon>Actinopterygii</taxon>
        <taxon>Neopterygii</taxon>
        <taxon>Teleostei</taxon>
        <taxon>Neoteleostei</taxon>
        <taxon>Acanthomorphata</taxon>
        <taxon>Ovalentaria</taxon>
        <taxon>Blenniimorphae</taxon>
        <taxon>Blenniiformes</taxon>
        <taxon>Blennioidei</taxon>
        <taxon>Blenniidae</taxon>
        <taxon>Salariinae</taxon>
        <taxon>Salarias</taxon>
    </lineage>
</organism>
<evidence type="ECO:0000256" key="6">
    <source>
        <dbReference type="ARBA" id="ARBA00022692"/>
    </source>
</evidence>
<protein>
    <recommendedName>
        <fullName evidence="13">Claudin 34</fullName>
    </recommendedName>
</protein>
<evidence type="ECO:0000256" key="9">
    <source>
        <dbReference type="ARBA" id="ARBA00023136"/>
    </source>
</evidence>
<reference evidence="11" key="2">
    <citation type="submission" date="2025-08" db="UniProtKB">
        <authorList>
            <consortium name="Ensembl"/>
        </authorList>
    </citation>
    <scope>IDENTIFICATION</scope>
</reference>
<evidence type="ECO:0000313" key="12">
    <source>
        <dbReference type="Proteomes" id="UP000472267"/>
    </source>
</evidence>
<proteinExistence type="inferred from homology"/>
<accession>A0A672HYQ8</accession>
<dbReference type="PANTHER" id="PTHR12002">
    <property type="entry name" value="CLAUDIN"/>
    <property type="match status" value="1"/>
</dbReference>
<keyword evidence="12" id="KW-1185">Reference proteome</keyword>
<dbReference type="Proteomes" id="UP000472267">
    <property type="component" value="Chromosome 23"/>
</dbReference>
<dbReference type="AlphaFoldDB" id="A0A672HYQ8"/>
<dbReference type="GO" id="GO:0005198">
    <property type="term" value="F:structural molecule activity"/>
    <property type="evidence" value="ECO:0007669"/>
    <property type="project" value="InterPro"/>
</dbReference>
<name>A0A672HYQ8_SALFA</name>
<comment type="subcellular location">
    <subcellularLocation>
        <location evidence="1">Cell junction</location>
        <location evidence="1">Tight junction</location>
    </subcellularLocation>
    <subcellularLocation>
        <location evidence="2">Cell membrane</location>
        <topology evidence="2">Multi-pass membrane protein</topology>
    </subcellularLocation>
</comment>
<dbReference type="InParanoid" id="A0A672HYQ8"/>
<evidence type="ECO:0000313" key="11">
    <source>
        <dbReference type="Ensembl" id="ENSSFAP00005034117.1"/>
    </source>
</evidence>
<evidence type="ECO:0008006" key="13">
    <source>
        <dbReference type="Google" id="ProtNLM"/>
    </source>
</evidence>
<evidence type="ECO:0000256" key="10">
    <source>
        <dbReference type="SAM" id="Phobius"/>
    </source>
</evidence>
<evidence type="ECO:0000256" key="7">
    <source>
        <dbReference type="ARBA" id="ARBA00022949"/>
    </source>
</evidence>
<evidence type="ECO:0000256" key="1">
    <source>
        <dbReference type="ARBA" id="ARBA00004435"/>
    </source>
</evidence>
<keyword evidence="6 10" id="KW-0812">Transmembrane</keyword>
<dbReference type="InterPro" id="IPR004031">
    <property type="entry name" value="PMP22/EMP/MP20/Claudin"/>
</dbReference>
<keyword evidence="4" id="KW-0796">Tight junction</keyword>
<reference evidence="11" key="1">
    <citation type="submission" date="2019-06" db="EMBL/GenBank/DDBJ databases">
        <authorList>
            <consortium name="Wellcome Sanger Institute Data Sharing"/>
        </authorList>
    </citation>
    <scope>NUCLEOTIDE SEQUENCE [LARGE SCALE GENOMIC DNA]</scope>
</reference>
<dbReference type="Gene3D" id="1.20.140.150">
    <property type="match status" value="1"/>
</dbReference>
<evidence type="ECO:0000256" key="4">
    <source>
        <dbReference type="ARBA" id="ARBA00022427"/>
    </source>
</evidence>
<dbReference type="InterPro" id="IPR006187">
    <property type="entry name" value="Claudin"/>
</dbReference>
<comment type="similarity">
    <text evidence="3">Belongs to the claudin family.</text>
</comment>
<evidence type="ECO:0000256" key="5">
    <source>
        <dbReference type="ARBA" id="ARBA00022475"/>
    </source>
</evidence>
<sequence length="224" mass="24688">MLFLARTAHGQFLGLIVGFLGWILILATAGLNEWRLWFVSDVSVINSGVAWVGIWRACFYSHILSDFENCQSFSISDSFLPVEIPVAQVLMMLSGICGLAANVAGGLAMRMAYFSVKDRRYLRLLFLLAAVLYLLTATLSLVPLVWNMTSVLNNSTIAFPPEYYLPSVPKGQAVGSAIAVGIVASIMMLISSLIFFCYRHVWESLSSEIPKVPPNNRITVINAF</sequence>
<keyword evidence="8 10" id="KW-1133">Transmembrane helix</keyword>
<reference evidence="11" key="3">
    <citation type="submission" date="2025-09" db="UniProtKB">
        <authorList>
            <consortium name="Ensembl"/>
        </authorList>
    </citation>
    <scope>IDENTIFICATION</scope>
</reference>
<dbReference type="GO" id="GO:0005923">
    <property type="term" value="C:bicellular tight junction"/>
    <property type="evidence" value="ECO:0007669"/>
    <property type="project" value="UniProtKB-SubCell"/>
</dbReference>